<protein>
    <submittedName>
        <fullName evidence="2">Divalent-cation tolerance protein CutA</fullName>
    </submittedName>
</protein>
<proteinExistence type="inferred from homology"/>
<dbReference type="Proteomes" id="UP000633814">
    <property type="component" value="Unassembled WGS sequence"/>
</dbReference>
<reference evidence="2 3" key="1">
    <citation type="submission" date="2021-10" db="EMBL/GenBank/DDBJ databases">
        <title>Alishewanella koreense sp. nov. isolated from seawater of southwestern coast in South Korea and the proposal for the reclassification of Rheinheimera perlucida and Rheinheimera tuosuensis as Arsukibacterium perlucida and Arsukibacterium tuosuensis.</title>
        <authorList>
            <person name="Kim K.H."/>
            <person name="Ruan W."/>
            <person name="Kim K.R."/>
            <person name="Baek J.H."/>
            <person name="Jeon C.O."/>
        </authorList>
    </citation>
    <scope>NUCLEOTIDE SEQUENCE [LARGE SCALE GENOMIC DNA]</scope>
    <source>
        <strain evidence="2 3">16-MA</strain>
    </source>
</reference>
<dbReference type="RefSeq" id="WP_226749491.1">
    <property type="nucleotide sequence ID" value="NZ_JAEINI020000001.1"/>
</dbReference>
<dbReference type="Gene3D" id="3.30.70.120">
    <property type="match status" value="1"/>
</dbReference>
<dbReference type="PANTHER" id="PTHR23419">
    <property type="entry name" value="DIVALENT CATION TOLERANCE CUTA-RELATED"/>
    <property type="match status" value="1"/>
</dbReference>
<dbReference type="Pfam" id="PF03091">
    <property type="entry name" value="CutA1"/>
    <property type="match status" value="1"/>
</dbReference>
<name>A0ABS8BZB0_9ALTE</name>
<evidence type="ECO:0000256" key="1">
    <source>
        <dbReference type="ARBA" id="ARBA00010169"/>
    </source>
</evidence>
<keyword evidence="3" id="KW-1185">Reference proteome</keyword>
<gene>
    <name evidence="2" type="ORF">JAO78_001010</name>
</gene>
<dbReference type="InterPro" id="IPR004323">
    <property type="entry name" value="Ion_tolerance_CutA"/>
</dbReference>
<dbReference type="PANTHER" id="PTHR23419:SF8">
    <property type="entry name" value="FI09726P"/>
    <property type="match status" value="1"/>
</dbReference>
<evidence type="ECO:0000313" key="3">
    <source>
        <dbReference type="Proteomes" id="UP000633814"/>
    </source>
</evidence>
<dbReference type="InterPro" id="IPR011322">
    <property type="entry name" value="N-reg_PII-like_a/b"/>
</dbReference>
<organism evidence="2 3">
    <name type="scientific">Alishewanella maricola</name>
    <dbReference type="NCBI Taxonomy" id="2795740"/>
    <lineage>
        <taxon>Bacteria</taxon>
        <taxon>Pseudomonadati</taxon>
        <taxon>Pseudomonadota</taxon>
        <taxon>Gammaproteobacteria</taxon>
        <taxon>Alteromonadales</taxon>
        <taxon>Alteromonadaceae</taxon>
        <taxon>Alishewanella</taxon>
    </lineage>
</organism>
<comment type="caution">
    <text evidence="2">The sequence shown here is derived from an EMBL/GenBank/DDBJ whole genome shotgun (WGS) entry which is preliminary data.</text>
</comment>
<accession>A0ABS8BZB0</accession>
<dbReference type="SUPFAM" id="SSF54913">
    <property type="entry name" value="GlnB-like"/>
    <property type="match status" value="1"/>
</dbReference>
<dbReference type="EMBL" id="JAEINI020000001">
    <property type="protein sequence ID" value="MCB5225398.1"/>
    <property type="molecule type" value="Genomic_DNA"/>
</dbReference>
<sequence>MTPYLLILCNCPDDSSAQRITESLLSQQLVACINRLPDIRSSYRWQGQIEHSVEIQLQLKAPAVNFTAIEQAILAIHPYTVPEIIALPLTRLHAPYGQWINEVTLGDH</sequence>
<comment type="similarity">
    <text evidence="1">Belongs to the CutA family.</text>
</comment>
<dbReference type="InterPro" id="IPR015867">
    <property type="entry name" value="N-reg_PII/ATP_PRibTrfase_C"/>
</dbReference>
<evidence type="ECO:0000313" key="2">
    <source>
        <dbReference type="EMBL" id="MCB5225398.1"/>
    </source>
</evidence>